<dbReference type="Proteomes" id="UP001327957">
    <property type="component" value="Unassembled WGS sequence"/>
</dbReference>
<keyword evidence="2" id="KW-1185">Reference proteome</keyword>
<dbReference type="EMBL" id="JASAOK010000039">
    <property type="protein sequence ID" value="KAK6216577.1"/>
    <property type="molecule type" value="Genomic_DNA"/>
</dbReference>
<dbReference type="AlphaFoldDB" id="A0AAV9TBK3"/>
<name>A0AAV9TBK3_9PEZI</name>
<protein>
    <submittedName>
        <fullName evidence="1">Uncharacterized protein</fullName>
    </submittedName>
</protein>
<proteinExistence type="predicted"/>
<evidence type="ECO:0000313" key="1">
    <source>
        <dbReference type="EMBL" id="KAK6216577.1"/>
    </source>
</evidence>
<evidence type="ECO:0000313" key="2">
    <source>
        <dbReference type="Proteomes" id="UP001327957"/>
    </source>
</evidence>
<sequence length="62" mass="7069">MLVATSEARRRSQLGRILASAYINFSTAEMLTLHKREETILRLVLTSNDDAASPLYKWMRTA</sequence>
<organism evidence="1 2">
    <name type="scientific">Colletotrichum tabaci</name>
    <dbReference type="NCBI Taxonomy" id="1209068"/>
    <lineage>
        <taxon>Eukaryota</taxon>
        <taxon>Fungi</taxon>
        <taxon>Dikarya</taxon>
        <taxon>Ascomycota</taxon>
        <taxon>Pezizomycotina</taxon>
        <taxon>Sordariomycetes</taxon>
        <taxon>Hypocreomycetidae</taxon>
        <taxon>Glomerellales</taxon>
        <taxon>Glomerellaceae</taxon>
        <taxon>Colletotrichum</taxon>
        <taxon>Colletotrichum destructivum species complex</taxon>
    </lineage>
</organism>
<comment type="caution">
    <text evidence="1">The sequence shown here is derived from an EMBL/GenBank/DDBJ whole genome shotgun (WGS) entry which is preliminary data.</text>
</comment>
<accession>A0AAV9TBK3</accession>
<gene>
    <name evidence="1" type="ORF">QIS74_06691</name>
</gene>
<reference evidence="1 2" key="1">
    <citation type="submission" date="2023-04" db="EMBL/GenBank/DDBJ databases">
        <title>Colletotrichum tabacum stain YC1 causing leaf anthracnose on Nicotiana tabacum(L.) cv.</title>
        <authorList>
            <person name="Ji Z."/>
            <person name="Wang M."/>
            <person name="Zhang J."/>
            <person name="Wang N."/>
            <person name="Zhou Z."/>
        </authorList>
    </citation>
    <scope>NUCLEOTIDE SEQUENCE [LARGE SCALE GENOMIC DNA]</scope>
    <source>
        <strain evidence="1 2">YC1</strain>
    </source>
</reference>